<dbReference type="RefSeq" id="WP_053592528.1">
    <property type="nucleotide sequence ID" value="NZ_CP067341.1"/>
</dbReference>
<evidence type="ECO:0000256" key="1">
    <source>
        <dbReference type="ARBA" id="ARBA00006525"/>
    </source>
</evidence>
<proteinExistence type="inferred from homology"/>
<evidence type="ECO:0000313" key="3">
    <source>
        <dbReference type="EMBL" id="QQP10443.1"/>
    </source>
</evidence>
<dbReference type="InterPro" id="IPR003488">
    <property type="entry name" value="DprA"/>
</dbReference>
<feature type="domain" description="Smf/DprA SLOG" evidence="2">
    <location>
        <begin position="83"/>
        <end position="291"/>
    </location>
</feature>
<dbReference type="Proteomes" id="UP000596049">
    <property type="component" value="Chromosome"/>
</dbReference>
<keyword evidence="4" id="KW-1185">Reference proteome</keyword>
<evidence type="ECO:0000313" key="4">
    <source>
        <dbReference type="Proteomes" id="UP000596049"/>
    </source>
</evidence>
<dbReference type="Pfam" id="PF02481">
    <property type="entry name" value="DNA_processg_A"/>
    <property type="match status" value="1"/>
</dbReference>
<gene>
    <name evidence="3" type="ORF">FJQ98_14215</name>
</gene>
<evidence type="ECO:0000259" key="2">
    <source>
        <dbReference type="Pfam" id="PF02481"/>
    </source>
</evidence>
<accession>A0ABX7ANF9</accession>
<dbReference type="Gene3D" id="3.40.50.450">
    <property type="match status" value="1"/>
</dbReference>
<comment type="similarity">
    <text evidence="1">Belongs to the DprA/Smf family.</text>
</comment>
<organism evidence="3 4">
    <name type="scientific">Lysinibacillus agricola</name>
    <dbReference type="NCBI Taxonomy" id="2590012"/>
    <lineage>
        <taxon>Bacteria</taxon>
        <taxon>Bacillati</taxon>
        <taxon>Bacillota</taxon>
        <taxon>Bacilli</taxon>
        <taxon>Bacillales</taxon>
        <taxon>Bacillaceae</taxon>
        <taxon>Lysinibacillus</taxon>
    </lineage>
</organism>
<dbReference type="SUPFAM" id="SSF102405">
    <property type="entry name" value="MCP/YpsA-like"/>
    <property type="match status" value="1"/>
</dbReference>
<name>A0ABX7ANF9_9BACI</name>
<dbReference type="PANTHER" id="PTHR43022">
    <property type="entry name" value="PROTEIN SMF"/>
    <property type="match status" value="1"/>
</dbReference>
<sequence>MTNLKLILALKFTEKLGEKTLLKVLKNYPFLSEEDLISNKEIHKALKYKAVIERVTNKEYLKSKILEAENFIKMHRDKGIEIFSLHSPEYPKLLKLIDDPPPIIYCKGNIELLSQYKNIAVIGTREPTKYGVMAAKKLARHFANEGYTIVSGLAKGIDAYGHIGALEAQNGKTIAIMGGSLDKIYPSENKALAESILLKNGLLISEIALGEITNRGSFVRRDRIQSGMSLGVCPVQAPLESGTHHTINFAQLQKRIVFCPLPMENRKVEATQGIYKLIDDGVPVIRETEDYKKLFVLLENIALDLLGKEYLQQQNETLILQYEKELKNVLKKGLEVVNERYQLEELILTTLNKIKKEIE</sequence>
<dbReference type="InterPro" id="IPR057666">
    <property type="entry name" value="DrpA_SLOG"/>
</dbReference>
<dbReference type="PANTHER" id="PTHR43022:SF1">
    <property type="entry name" value="PROTEIN SMF"/>
    <property type="match status" value="1"/>
</dbReference>
<protein>
    <submittedName>
        <fullName evidence="3">DNA-protecting protein DprA</fullName>
    </submittedName>
</protein>
<dbReference type="EMBL" id="CP067341">
    <property type="protein sequence ID" value="QQP10443.1"/>
    <property type="molecule type" value="Genomic_DNA"/>
</dbReference>
<reference evidence="3 4" key="1">
    <citation type="submission" date="2020-01" db="EMBL/GenBank/DDBJ databases">
        <authorList>
            <person name="Liu G."/>
            <person name="Liu B."/>
        </authorList>
    </citation>
    <scope>NUCLEOTIDE SEQUENCE [LARGE SCALE GENOMIC DNA]</scope>
    <source>
        <strain evidence="3 4">FJAT-51161</strain>
    </source>
</reference>